<dbReference type="Pfam" id="PF03466">
    <property type="entry name" value="LysR_substrate"/>
    <property type="match status" value="1"/>
</dbReference>
<evidence type="ECO:0000256" key="1">
    <source>
        <dbReference type="ARBA" id="ARBA00009437"/>
    </source>
</evidence>
<dbReference type="PANTHER" id="PTHR30537">
    <property type="entry name" value="HTH-TYPE TRANSCRIPTIONAL REGULATOR"/>
    <property type="match status" value="1"/>
</dbReference>
<dbReference type="RefSeq" id="WP_094779688.1">
    <property type="nucleotide sequence ID" value="NZ_CYGX02000024.1"/>
</dbReference>
<accession>A0A1N7RYA4</accession>
<evidence type="ECO:0000313" key="3">
    <source>
        <dbReference type="EMBL" id="SIT40071.1"/>
    </source>
</evidence>
<dbReference type="EMBL" id="CYGX02000024">
    <property type="protein sequence ID" value="SIT40071.1"/>
    <property type="molecule type" value="Genomic_DNA"/>
</dbReference>
<dbReference type="InterPro" id="IPR005119">
    <property type="entry name" value="LysR_subst-bd"/>
</dbReference>
<dbReference type="InterPro" id="IPR058163">
    <property type="entry name" value="LysR-type_TF_proteobact-type"/>
</dbReference>
<evidence type="ECO:0000313" key="4">
    <source>
        <dbReference type="Proteomes" id="UP000187012"/>
    </source>
</evidence>
<dbReference type="GO" id="GO:0003700">
    <property type="term" value="F:DNA-binding transcription factor activity"/>
    <property type="evidence" value="ECO:0007669"/>
    <property type="project" value="TreeGrafter"/>
</dbReference>
<organism evidence="3 4">
    <name type="scientific">Paraburkholderia ribeironis</name>
    <dbReference type="NCBI Taxonomy" id="1247936"/>
    <lineage>
        <taxon>Bacteria</taxon>
        <taxon>Pseudomonadati</taxon>
        <taxon>Pseudomonadota</taxon>
        <taxon>Betaproteobacteria</taxon>
        <taxon>Burkholderiales</taxon>
        <taxon>Burkholderiaceae</taxon>
        <taxon>Paraburkholderia</taxon>
    </lineage>
</organism>
<gene>
    <name evidence="3" type="ORF">BN2475_240053</name>
</gene>
<comment type="similarity">
    <text evidence="1">Belongs to the LysR transcriptional regulatory family.</text>
</comment>
<dbReference type="Proteomes" id="UP000187012">
    <property type="component" value="Unassembled WGS sequence"/>
</dbReference>
<dbReference type="SUPFAM" id="SSF53850">
    <property type="entry name" value="Periplasmic binding protein-like II"/>
    <property type="match status" value="1"/>
</dbReference>
<name>A0A1N7RYA4_9BURK</name>
<dbReference type="GO" id="GO:0006351">
    <property type="term" value="P:DNA-templated transcription"/>
    <property type="evidence" value="ECO:0007669"/>
    <property type="project" value="TreeGrafter"/>
</dbReference>
<sequence>MVDLQLSDRVVDLAVERVDLAIRSGRDLSGDLVAMRLAPVRRLVCVAPSDLTKAGRPETLKQLLEHERPGRRTA</sequence>
<dbReference type="GO" id="GO:0043565">
    <property type="term" value="F:sequence-specific DNA binding"/>
    <property type="evidence" value="ECO:0007669"/>
    <property type="project" value="TreeGrafter"/>
</dbReference>
<dbReference type="PANTHER" id="PTHR30537:SF5">
    <property type="entry name" value="HTH-TYPE TRANSCRIPTIONAL ACTIVATOR TTDR-RELATED"/>
    <property type="match status" value="1"/>
</dbReference>
<dbReference type="Gene3D" id="3.40.190.10">
    <property type="entry name" value="Periplasmic binding protein-like II"/>
    <property type="match status" value="2"/>
</dbReference>
<dbReference type="AlphaFoldDB" id="A0A1N7RYA4"/>
<proteinExistence type="inferred from homology"/>
<reference evidence="3 4" key="1">
    <citation type="submission" date="2016-12" db="EMBL/GenBank/DDBJ databases">
        <authorList>
            <person name="Song W.-J."/>
            <person name="Kurnit D.M."/>
        </authorList>
    </citation>
    <scope>NUCLEOTIDE SEQUENCE [LARGE SCALE GENOMIC DNA]</scope>
    <source>
        <strain evidence="3 4">STM7296</strain>
    </source>
</reference>
<evidence type="ECO:0000259" key="2">
    <source>
        <dbReference type="Pfam" id="PF03466"/>
    </source>
</evidence>
<keyword evidence="4" id="KW-1185">Reference proteome</keyword>
<dbReference type="STRING" id="1247936.BN2475_240053"/>
<feature type="domain" description="LysR substrate-binding" evidence="2">
    <location>
        <begin position="2"/>
        <end position="67"/>
    </location>
</feature>
<protein>
    <submittedName>
        <fullName evidence="3">Transcription regulator protein</fullName>
    </submittedName>
</protein>